<dbReference type="RefSeq" id="WP_215503126.1">
    <property type="nucleotide sequence ID" value="NZ_CP076361.1"/>
</dbReference>
<proteinExistence type="predicted"/>
<name>A0A975S2B2_9RHOB</name>
<organism evidence="2 3">
    <name type="scientific">Gemmobacter fulvus</name>
    <dbReference type="NCBI Taxonomy" id="2840474"/>
    <lineage>
        <taxon>Bacteria</taxon>
        <taxon>Pseudomonadati</taxon>
        <taxon>Pseudomonadota</taxon>
        <taxon>Alphaproteobacteria</taxon>
        <taxon>Rhodobacterales</taxon>
        <taxon>Paracoccaceae</taxon>
        <taxon>Gemmobacter</taxon>
    </lineage>
</organism>
<dbReference type="AlphaFoldDB" id="A0A975S2B2"/>
<dbReference type="Pfam" id="PF20056">
    <property type="entry name" value="DUF6455"/>
    <property type="match status" value="1"/>
</dbReference>
<dbReference type="EMBL" id="CP076361">
    <property type="protein sequence ID" value="QWK90935.1"/>
    <property type="molecule type" value="Genomic_DNA"/>
</dbReference>
<reference evidence="2" key="1">
    <citation type="submission" date="2021-06" db="EMBL/GenBank/DDBJ databases">
        <title>Direct submission.</title>
        <authorList>
            <person name="Lee C.-S."/>
            <person name="Jin L."/>
        </authorList>
    </citation>
    <scope>NUCLEOTIDE SEQUENCE</scope>
    <source>
        <strain evidence="2">Con5</strain>
    </source>
</reference>
<feature type="domain" description="DUF6455" evidence="1">
    <location>
        <begin position="6"/>
        <end position="82"/>
    </location>
</feature>
<evidence type="ECO:0000259" key="1">
    <source>
        <dbReference type="Pfam" id="PF20056"/>
    </source>
</evidence>
<dbReference type="KEGG" id="gfu:KM031_03225"/>
<sequence length="97" mass="10462">MIGYVDAPKAWWLTHGMARAVGVSLPQAVTEGWLKRSELAAIVNRCQGCDRAERCTAWLAQASRASALPAFCRNKAEIESLAPELPAQDAARCPPLA</sequence>
<gene>
    <name evidence="2" type="ORF">KM031_03225</name>
</gene>
<accession>A0A975S2B2</accession>
<dbReference type="InterPro" id="IPR045601">
    <property type="entry name" value="DUF6455"/>
</dbReference>
<evidence type="ECO:0000313" key="2">
    <source>
        <dbReference type="EMBL" id="QWK90935.1"/>
    </source>
</evidence>
<protein>
    <recommendedName>
        <fullName evidence="1">DUF6455 domain-containing protein</fullName>
    </recommendedName>
</protein>
<evidence type="ECO:0000313" key="3">
    <source>
        <dbReference type="Proteomes" id="UP000679352"/>
    </source>
</evidence>
<keyword evidence="3" id="KW-1185">Reference proteome</keyword>
<dbReference type="Proteomes" id="UP000679352">
    <property type="component" value="Chromosome"/>
</dbReference>